<dbReference type="Pfam" id="PF20221">
    <property type="entry name" value="DUF6580"/>
    <property type="match status" value="1"/>
</dbReference>
<dbReference type="STRING" id="1618573.UT19_C0009G0010"/>
<feature type="transmembrane region" description="Helical" evidence="1">
    <location>
        <begin position="165"/>
        <end position="186"/>
    </location>
</feature>
<feature type="transmembrane region" description="Helical" evidence="1">
    <location>
        <begin position="118"/>
        <end position="145"/>
    </location>
</feature>
<dbReference type="EMBL" id="LBVW01000009">
    <property type="protein sequence ID" value="KKQ93601.1"/>
    <property type="molecule type" value="Genomic_DNA"/>
</dbReference>
<protein>
    <recommendedName>
        <fullName evidence="4">Rod shape-determining protein MreD</fullName>
    </recommendedName>
</protein>
<reference evidence="2 3" key="1">
    <citation type="journal article" date="2015" name="Nature">
        <title>rRNA introns, odd ribosomes, and small enigmatic genomes across a large radiation of phyla.</title>
        <authorList>
            <person name="Brown C.T."/>
            <person name="Hug L.A."/>
            <person name="Thomas B.C."/>
            <person name="Sharon I."/>
            <person name="Castelle C.J."/>
            <person name="Singh A."/>
            <person name="Wilkins M.J."/>
            <person name="Williams K.H."/>
            <person name="Banfield J.F."/>
        </authorList>
    </citation>
    <scope>NUCLEOTIDE SEQUENCE [LARGE SCALE GENOMIC DNA]</scope>
</reference>
<keyword evidence="1" id="KW-0472">Membrane</keyword>
<evidence type="ECO:0008006" key="4">
    <source>
        <dbReference type="Google" id="ProtNLM"/>
    </source>
</evidence>
<name>A0A0G0PWB9_9BACT</name>
<feature type="transmembrane region" description="Helical" evidence="1">
    <location>
        <begin position="75"/>
        <end position="97"/>
    </location>
</feature>
<comment type="caution">
    <text evidence="2">The sequence shown here is derived from an EMBL/GenBank/DDBJ whole genome shotgun (WGS) entry which is preliminary data.</text>
</comment>
<evidence type="ECO:0000313" key="2">
    <source>
        <dbReference type="EMBL" id="KKQ93601.1"/>
    </source>
</evidence>
<dbReference type="InterPro" id="IPR046487">
    <property type="entry name" value="DUF6580"/>
</dbReference>
<keyword evidence="1" id="KW-1133">Transmembrane helix</keyword>
<dbReference type="Proteomes" id="UP000034932">
    <property type="component" value="Unassembled WGS sequence"/>
</dbReference>
<keyword evidence="1" id="KW-0812">Transmembrane</keyword>
<dbReference type="AlphaFoldDB" id="A0A0G0PWB9"/>
<dbReference type="PATRIC" id="fig|1618573.3.peg.654"/>
<sequence length="206" mass="23669">MKNSIYKILNSKHLILVLLFLAAFSERVAFDLGPNIELVTMAMILSSFYFGKKESFWLTFAIIAISDRIIGNSNIFLFTWSGFLIPAFLVSSILKVFTKRITNHESRITKKIFDISSLTLIGFSSNIFFYLWTNFGVWLLGNMYAENLTGLLMSYFYALPFLKNQLASTLIFVPLGFFLTEFLIFLNKRLSLGSRLNTDPSFRLKL</sequence>
<gene>
    <name evidence="2" type="ORF">UT19_C0009G0010</name>
</gene>
<accession>A0A0G0PWB9</accession>
<proteinExistence type="predicted"/>
<evidence type="ECO:0000313" key="3">
    <source>
        <dbReference type="Proteomes" id="UP000034932"/>
    </source>
</evidence>
<evidence type="ECO:0000256" key="1">
    <source>
        <dbReference type="SAM" id="Phobius"/>
    </source>
</evidence>
<organism evidence="2 3">
    <name type="scientific">Candidatus Woesebacteria bacterium GW2011_GWB1_39_10b</name>
    <dbReference type="NCBI Taxonomy" id="1618573"/>
    <lineage>
        <taxon>Bacteria</taxon>
        <taxon>Candidatus Woeseibacteriota</taxon>
    </lineage>
</organism>